<sequence>MGSTAAVIFLVMLLLVEVKGHGMLMQPPSRSSMWRLGYVNPQNYNDNSLYCGGFAHRVRLGNKCGVCGDPWDGPRDNEAGGKYANGIITAHYKPGQEITIRVTITASHMGWFEFRLCPNNDVKKVVKQECLDKYLLPMADGSGTRYVLKESRVGDFIIRAKLPDGLTCIQCVLQWKWKTGNSWGIDPDTGRGCVGCGEQEEFYGCSDVAIQSDGSEKLETTPPITTTSQTMTKETTDDITTHQPTHHIPVTGQKCWATHLWAGNPQLDAFCQKTCDKGNCPSVGCICEKLMTNTAPTTTTITKTTTVPTTLHKLPPKDDPGLVPLNRQVCRAANALSGDPSLDAFCQASCHSGNCASVGCICDKIDTTTTEIKTSTAPFNGIKCKATDLWAGDPRLDRYCQDTCSKGNCPSFGCLCTVTDINSFSSPERTIREAPTTTTLSTVTTGKPLTEIPTTTNLQTTTSPGQICKAIGQWSGFDLYDRWCQINCAEYDCPLESCKCIPIAGNIVHSLSESTKGPATTTTTMTSDSIATERTKVCGAGASLTETYWNDWCKRNCAQGYCPAEWCVCV</sequence>
<evidence type="ECO:0000313" key="3">
    <source>
        <dbReference type="EMBL" id="KAL3885458.1"/>
    </source>
</evidence>
<feature type="domain" description="Chitin-binding type-4" evidence="2">
    <location>
        <begin position="21"/>
        <end position="208"/>
    </location>
</feature>
<feature type="signal peptide" evidence="1">
    <location>
        <begin position="1"/>
        <end position="20"/>
    </location>
</feature>
<evidence type="ECO:0000259" key="2">
    <source>
        <dbReference type="Pfam" id="PF03067"/>
    </source>
</evidence>
<evidence type="ECO:0000256" key="1">
    <source>
        <dbReference type="SAM" id="SignalP"/>
    </source>
</evidence>
<keyword evidence="4" id="KW-1185">Reference proteome</keyword>
<organism evidence="3 4">
    <name type="scientific">Sinanodonta woodiana</name>
    <name type="common">Chinese pond mussel</name>
    <name type="synonym">Anodonta woodiana</name>
    <dbReference type="NCBI Taxonomy" id="1069815"/>
    <lineage>
        <taxon>Eukaryota</taxon>
        <taxon>Metazoa</taxon>
        <taxon>Spiralia</taxon>
        <taxon>Lophotrochozoa</taxon>
        <taxon>Mollusca</taxon>
        <taxon>Bivalvia</taxon>
        <taxon>Autobranchia</taxon>
        <taxon>Heteroconchia</taxon>
        <taxon>Palaeoheterodonta</taxon>
        <taxon>Unionida</taxon>
        <taxon>Unionoidea</taxon>
        <taxon>Unionidae</taxon>
        <taxon>Unioninae</taxon>
        <taxon>Sinanodonta</taxon>
    </lineage>
</organism>
<comment type="caution">
    <text evidence="3">The sequence shown here is derived from an EMBL/GenBank/DDBJ whole genome shotgun (WGS) entry which is preliminary data.</text>
</comment>
<accession>A0ABD3XKD2</accession>
<dbReference type="EMBL" id="JBJQND010000002">
    <property type="protein sequence ID" value="KAL3885458.1"/>
    <property type="molecule type" value="Genomic_DNA"/>
</dbReference>
<name>A0ABD3XKD2_SINWO</name>
<reference evidence="3 4" key="1">
    <citation type="submission" date="2024-11" db="EMBL/GenBank/DDBJ databases">
        <title>Chromosome-level genome assembly of the freshwater bivalve Anodonta woodiana.</title>
        <authorList>
            <person name="Chen X."/>
        </authorList>
    </citation>
    <scope>NUCLEOTIDE SEQUENCE [LARGE SCALE GENOMIC DNA]</scope>
    <source>
        <strain evidence="3">MN2024</strain>
        <tissue evidence="3">Gills</tissue>
    </source>
</reference>
<protein>
    <recommendedName>
        <fullName evidence="2">Chitin-binding type-4 domain-containing protein</fullName>
    </recommendedName>
</protein>
<dbReference type="Proteomes" id="UP001634394">
    <property type="component" value="Unassembled WGS sequence"/>
</dbReference>
<feature type="chain" id="PRO_5044809857" description="Chitin-binding type-4 domain-containing protein" evidence="1">
    <location>
        <begin position="21"/>
        <end position="570"/>
    </location>
</feature>
<dbReference type="InterPro" id="IPR004302">
    <property type="entry name" value="Cellulose/chitin-bd_N"/>
</dbReference>
<dbReference type="Pfam" id="PF03067">
    <property type="entry name" value="LPMO_10"/>
    <property type="match status" value="1"/>
</dbReference>
<gene>
    <name evidence="3" type="ORF">ACJMK2_025514</name>
</gene>
<proteinExistence type="predicted"/>
<keyword evidence="1" id="KW-0732">Signal</keyword>
<dbReference type="AlphaFoldDB" id="A0ABD3XKD2"/>
<evidence type="ECO:0000313" key="4">
    <source>
        <dbReference type="Proteomes" id="UP001634394"/>
    </source>
</evidence>